<dbReference type="EMBL" id="BRYB01004227">
    <property type="protein sequence ID" value="GMI27698.1"/>
    <property type="molecule type" value="Genomic_DNA"/>
</dbReference>
<feature type="transmembrane region" description="Helical" evidence="2">
    <location>
        <begin position="36"/>
        <end position="58"/>
    </location>
</feature>
<feature type="transmembrane region" description="Helical" evidence="2">
    <location>
        <begin position="139"/>
        <end position="158"/>
    </location>
</feature>
<feature type="region of interest" description="Disordered" evidence="1">
    <location>
        <begin position="159"/>
        <end position="180"/>
    </location>
</feature>
<protein>
    <submittedName>
        <fullName evidence="3">Uncharacterized protein</fullName>
    </submittedName>
</protein>
<organism evidence="3 4">
    <name type="scientific">Tetraparma gracilis</name>
    <dbReference type="NCBI Taxonomy" id="2962635"/>
    <lineage>
        <taxon>Eukaryota</taxon>
        <taxon>Sar</taxon>
        <taxon>Stramenopiles</taxon>
        <taxon>Ochrophyta</taxon>
        <taxon>Bolidophyceae</taxon>
        <taxon>Parmales</taxon>
        <taxon>Triparmaceae</taxon>
        <taxon>Tetraparma</taxon>
    </lineage>
</organism>
<comment type="caution">
    <text evidence="3">The sequence shown here is derived from an EMBL/GenBank/DDBJ whole genome shotgun (WGS) entry which is preliminary data.</text>
</comment>
<gene>
    <name evidence="3" type="ORF">TeGR_g9857</name>
</gene>
<dbReference type="Proteomes" id="UP001165060">
    <property type="component" value="Unassembled WGS sequence"/>
</dbReference>
<keyword evidence="2" id="KW-0812">Transmembrane</keyword>
<keyword evidence="2" id="KW-1133">Transmembrane helix</keyword>
<name>A0ABQ6MKT5_9STRA</name>
<evidence type="ECO:0000313" key="4">
    <source>
        <dbReference type="Proteomes" id="UP001165060"/>
    </source>
</evidence>
<sequence length="180" mass="19193">MRAGGALSFALYLYERAVFRKPAIPQREKPAEQPWSPLQLAIVCMIAAYFAALCQLLLKSQWGMFQHLPGAFGTWQLWGIVLLFILTDVVMEVFRQRALRDFPALYVVPIISAMLLIGSIVMGGVCFGEFEVLSRGEGGGFAASVVMCVIGVAVLSSGGGKKGAKIAEEGGEGGGEGGFS</sequence>
<keyword evidence="4" id="KW-1185">Reference proteome</keyword>
<accession>A0ABQ6MKT5</accession>
<evidence type="ECO:0000313" key="3">
    <source>
        <dbReference type="EMBL" id="GMI27698.1"/>
    </source>
</evidence>
<proteinExistence type="predicted"/>
<evidence type="ECO:0000256" key="2">
    <source>
        <dbReference type="SAM" id="Phobius"/>
    </source>
</evidence>
<reference evidence="3 4" key="1">
    <citation type="journal article" date="2023" name="Commun. Biol.">
        <title>Genome analysis of Parmales, the sister group of diatoms, reveals the evolutionary specialization of diatoms from phago-mixotrophs to photoautotrophs.</title>
        <authorList>
            <person name="Ban H."/>
            <person name="Sato S."/>
            <person name="Yoshikawa S."/>
            <person name="Yamada K."/>
            <person name="Nakamura Y."/>
            <person name="Ichinomiya M."/>
            <person name="Sato N."/>
            <person name="Blanc-Mathieu R."/>
            <person name="Endo H."/>
            <person name="Kuwata A."/>
            <person name="Ogata H."/>
        </authorList>
    </citation>
    <scope>NUCLEOTIDE SEQUENCE [LARGE SCALE GENOMIC DNA]</scope>
</reference>
<keyword evidence="2" id="KW-0472">Membrane</keyword>
<feature type="transmembrane region" description="Helical" evidence="2">
    <location>
        <begin position="70"/>
        <end position="91"/>
    </location>
</feature>
<evidence type="ECO:0000256" key="1">
    <source>
        <dbReference type="SAM" id="MobiDB-lite"/>
    </source>
</evidence>
<feature type="transmembrane region" description="Helical" evidence="2">
    <location>
        <begin position="103"/>
        <end position="127"/>
    </location>
</feature>